<name>A0AAU9IGU7_9CILI</name>
<keyword evidence="1" id="KW-0812">Transmembrane</keyword>
<organism evidence="2 3">
    <name type="scientific">Blepharisma stoltei</name>
    <dbReference type="NCBI Taxonomy" id="1481888"/>
    <lineage>
        <taxon>Eukaryota</taxon>
        <taxon>Sar</taxon>
        <taxon>Alveolata</taxon>
        <taxon>Ciliophora</taxon>
        <taxon>Postciliodesmatophora</taxon>
        <taxon>Heterotrichea</taxon>
        <taxon>Heterotrichida</taxon>
        <taxon>Blepharismidae</taxon>
        <taxon>Blepharisma</taxon>
    </lineage>
</organism>
<keyword evidence="1" id="KW-1133">Transmembrane helix</keyword>
<evidence type="ECO:0000256" key="1">
    <source>
        <dbReference type="SAM" id="Phobius"/>
    </source>
</evidence>
<evidence type="ECO:0008006" key="4">
    <source>
        <dbReference type="Google" id="ProtNLM"/>
    </source>
</evidence>
<feature type="transmembrane region" description="Helical" evidence="1">
    <location>
        <begin position="476"/>
        <end position="498"/>
    </location>
</feature>
<dbReference type="PANTHER" id="PTHR21329">
    <property type="entry name" value="PHOSPHATIDYLINOSITOL N-ACETYLGLUCOSAMINYLTRANSFERASE SUBUNIT Q-RELATED"/>
    <property type="match status" value="1"/>
</dbReference>
<feature type="transmembrane region" description="Helical" evidence="1">
    <location>
        <begin position="272"/>
        <end position="290"/>
    </location>
</feature>
<feature type="transmembrane region" description="Helical" evidence="1">
    <location>
        <begin position="439"/>
        <end position="470"/>
    </location>
</feature>
<evidence type="ECO:0000313" key="3">
    <source>
        <dbReference type="Proteomes" id="UP001162131"/>
    </source>
</evidence>
<keyword evidence="1" id="KW-0472">Membrane</keyword>
<sequence>MKASTLTQLYWPTQCQNKEGYIIGWSIRGFVCCIITVLDLPLAKIENTLKQIGEKVEVLGIVSAGTQEPQEAIEKRAVSDIWFSATVESNCIRLMDLHCCGYRYKASAHIIFYDNSKVNIDTCNMLCPEIFYRKLINQPQKLQKMEPSTLQLVCNQINRCAFIEKRILTKLELEPPPAGKWSKSSFYSGCVVIMLIFQVLGEFILAIYNFKIPIIQKGISDLPIKSKLFWHLSKRLNILSTWELNDMAIKPKYPCPYLARGFVNDYLTSRAIVMQAVFDWLIGIFLLLLLHHFASDTLLVFHTLGSTVHIEVLKSEITWLMGLPAGFKPNEALDNTIGKNILILIDSWNYVTTFLTKFEPEIVQLFAIFGVFGVSFQTALLSDLVDFCTLHIHYIYVFVGQVYSLQIQIIHSLCRLIIGNKKNVLKGRIDKGDYSVDEILLGTLIFTGLIFLYPTIAMYYLCFVSIWLSVQFVQTILTFALIFLNHFPCFLLWAYFIYPTYFTRSVYFEMVQTPINVYFPTNYMKLHTQKVPISKIFYDFTSRLKLVAANLLNFTIIKNILLGTQIPKISHWEF</sequence>
<dbReference type="GO" id="GO:0016020">
    <property type="term" value="C:membrane"/>
    <property type="evidence" value="ECO:0007669"/>
    <property type="project" value="InterPro"/>
</dbReference>
<dbReference type="InterPro" id="IPR007720">
    <property type="entry name" value="PigQ/GPI1"/>
</dbReference>
<dbReference type="PANTHER" id="PTHR21329:SF3">
    <property type="entry name" value="PHOSPHATIDYLINOSITOL N-ACETYLGLUCOSAMINYLTRANSFERASE SUBUNIT Q"/>
    <property type="match status" value="1"/>
</dbReference>
<dbReference type="Proteomes" id="UP001162131">
    <property type="component" value="Unassembled WGS sequence"/>
</dbReference>
<protein>
    <recommendedName>
        <fullName evidence="4">Phosphatidylinositol N-acetylglucosaminyltransferase subunit Q</fullName>
    </recommendedName>
</protein>
<comment type="caution">
    <text evidence="2">The sequence shown here is derived from an EMBL/GenBank/DDBJ whole genome shotgun (WGS) entry which is preliminary data.</text>
</comment>
<dbReference type="GO" id="GO:0006506">
    <property type="term" value="P:GPI anchor biosynthetic process"/>
    <property type="evidence" value="ECO:0007669"/>
    <property type="project" value="InterPro"/>
</dbReference>
<feature type="transmembrane region" description="Helical" evidence="1">
    <location>
        <begin position="394"/>
        <end position="418"/>
    </location>
</feature>
<dbReference type="EMBL" id="CAJZBQ010000011">
    <property type="protein sequence ID" value="CAG9314150.1"/>
    <property type="molecule type" value="Genomic_DNA"/>
</dbReference>
<dbReference type="GO" id="GO:0005783">
    <property type="term" value="C:endoplasmic reticulum"/>
    <property type="evidence" value="ECO:0007669"/>
    <property type="project" value="TreeGrafter"/>
</dbReference>
<accession>A0AAU9IGU7</accession>
<feature type="transmembrane region" description="Helical" evidence="1">
    <location>
        <begin position="186"/>
        <end position="208"/>
    </location>
</feature>
<dbReference type="Pfam" id="PF05024">
    <property type="entry name" value="Gpi1"/>
    <property type="match status" value="1"/>
</dbReference>
<keyword evidence="3" id="KW-1185">Reference proteome</keyword>
<gene>
    <name evidence="2" type="ORF">BSTOLATCC_MIC9947</name>
</gene>
<proteinExistence type="predicted"/>
<feature type="transmembrane region" description="Helical" evidence="1">
    <location>
        <begin position="362"/>
        <end position="382"/>
    </location>
</feature>
<reference evidence="2" key="1">
    <citation type="submission" date="2021-09" db="EMBL/GenBank/DDBJ databases">
        <authorList>
            <consortium name="AG Swart"/>
            <person name="Singh M."/>
            <person name="Singh A."/>
            <person name="Seah K."/>
            <person name="Emmerich C."/>
        </authorList>
    </citation>
    <scope>NUCLEOTIDE SEQUENCE</scope>
    <source>
        <strain evidence="2">ATCC30299</strain>
    </source>
</reference>
<evidence type="ECO:0000313" key="2">
    <source>
        <dbReference type="EMBL" id="CAG9314150.1"/>
    </source>
</evidence>
<dbReference type="AlphaFoldDB" id="A0AAU9IGU7"/>